<accession>A0AAJ6B2S4</accession>
<dbReference type="EMBL" id="CP119312">
    <property type="protein sequence ID" value="WEK05768.1"/>
    <property type="molecule type" value="Genomic_DNA"/>
</dbReference>
<feature type="compositionally biased region" description="Basic and acidic residues" evidence="1">
    <location>
        <begin position="1"/>
        <end position="19"/>
    </location>
</feature>
<protein>
    <submittedName>
        <fullName evidence="3">Uncharacterized protein</fullName>
    </submittedName>
</protein>
<evidence type="ECO:0000313" key="3">
    <source>
        <dbReference type="EMBL" id="WEK05768.1"/>
    </source>
</evidence>
<name>A0AAJ6B2S4_9HYPH</name>
<feature type="transmembrane region" description="Helical" evidence="2">
    <location>
        <begin position="78"/>
        <end position="100"/>
    </location>
</feature>
<dbReference type="Proteomes" id="UP001217476">
    <property type="component" value="Chromosome"/>
</dbReference>
<organism evidence="3 4">
    <name type="scientific">Candidatus Devosia phytovorans</name>
    <dbReference type="NCBI Taxonomy" id="3121372"/>
    <lineage>
        <taxon>Bacteria</taxon>
        <taxon>Pseudomonadati</taxon>
        <taxon>Pseudomonadota</taxon>
        <taxon>Alphaproteobacteria</taxon>
        <taxon>Hyphomicrobiales</taxon>
        <taxon>Devosiaceae</taxon>
        <taxon>Devosia</taxon>
    </lineage>
</organism>
<evidence type="ECO:0000313" key="4">
    <source>
        <dbReference type="Proteomes" id="UP001217476"/>
    </source>
</evidence>
<sequence>MNLEDRLVEAAKDRPRGGDADNFLSPRQVTVHNEKTKMLASGIDRAGTACLTVGTLTPVAAYLFNIANARTTFVQGELVWGIVVWLVAAIALHVMARMVLGDLQ</sequence>
<keyword evidence="2" id="KW-0472">Membrane</keyword>
<evidence type="ECO:0000256" key="1">
    <source>
        <dbReference type="SAM" id="MobiDB-lite"/>
    </source>
</evidence>
<feature type="region of interest" description="Disordered" evidence="1">
    <location>
        <begin position="1"/>
        <end position="24"/>
    </location>
</feature>
<keyword evidence="2" id="KW-1133">Transmembrane helix</keyword>
<keyword evidence="2" id="KW-0812">Transmembrane</keyword>
<reference evidence="3" key="1">
    <citation type="submission" date="2023-03" db="EMBL/GenBank/DDBJ databases">
        <title>Andean soil-derived lignocellulolytic bacterial consortium as a source of novel taxa and putative plastic-active enzymes.</title>
        <authorList>
            <person name="Diaz-Garcia L."/>
            <person name="Chuvochina M."/>
            <person name="Feuerriegel G."/>
            <person name="Bunk B."/>
            <person name="Sproer C."/>
            <person name="Streit W.R."/>
            <person name="Rodriguez L.M."/>
            <person name="Overmann J."/>
            <person name="Jimenez D.J."/>
        </authorList>
    </citation>
    <scope>NUCLEOTIDE SEQUENCE</scope>
    <source>
        <strain evidence="3">MAG 4196</strain>
    </source>
</reference>
<evidence type="ECO:0000256" key="2">
    <source>
        <dbReference type="SAM" id="Phobius"/>
    </source>
</evidence>
<proteinExistence type="predicted"/>
<dbReference type="AlphaFoldDB" id="A0AAJ6B2S4"/>
<feature type="transmembrane region" description="Helical" evidence="2">
    <location>
        <begin position="46"/>
        <end position="66"/>
    </location>
</feature>
<gene>
    <name evidence="3" type="ORF">P0Y65_05795</name>
</gene>